<dbReference type="InterPro" id="IPR007120">
    <property type="entry name" value="DNA-dir_RNAP_su2_dom"/>
</dbReference>
<keyword evidence="15" id="KW-1133">Transmembrane helix</keyword>
<dbReference type="GO" id="GO:0020011">
    <property type="term" value="C:apicoplast"/>
    <property type="evidence" value="ECO:0007669"/>
    <property type="project" value="UniProtKB-SubCell"/>
</dbReference>
<dbReference type="AlphaFoldDB" id="A0A385GNL1"/>
<evidence type="ECO:0000259" key="16">
    <source>
        <dbReference type="Pfam" id="PF00562"/>
    </source>
</evidence>
<evidence type="ECO:0000256" key="12">
    <source>
        <dbReference type="ARBA" id="ARBA00026088"/>
    </source>
</evidence>
<dbReference type="InterPro" id="IPR037033">
    <property type="entry name" value="DNA-dir_RNAP_su2_hyb_sf"/>
</dbReference>
<dbReference type="Gene3D" id="2.40.50.150">
    <property type="match status" value="1"/>
</dbReference>
<dbReference type="GO" id="GO:0032549">
    <property type="term" value="F:ribonucleoside binding"/>
    <property type="evidence" value="ECO:0007669"/>
    <property type="project" value="InterPro"/>
</dbReference>
<gene>
    <name evidence="19" type="primary">rpoB</name>
</gene>
<feature type="domain" description="RNA polymerase Rpb2" evidence="18">
    <location>
        <begin position="311"/>
        <end position="376"/>
    </location>
</feature>
<dbReference type="Pfam" id="PF04560">
    <property type="entry name" value="RNA_pol_Rpb2_7"/>
    <property type="match status" value="1"/>
</dbReference>
<dbReference type="InterPro" id="IPR007121">
    <property type="entry name" value="RNA_pol_bsu_CS"/>
</dbReference>
<organism evidence="19">
    <name type="scientific">Babesia duncani</name>
    <dbReference type="NCBI Taxonomy" id="323732"/>
    <lineage>
        <taxon>Eukaryota</taxon>
        <taxon>Sar</taxon>
        <taxon>Alveolata</taxon>
        <taxon>Apicomplexa</taxon>
        <taxon>Aconoidasida</taxon>
        <taxon>Piroplasmida</taxon>
        <taxon>Babesiidae</taxon>
        <taxon>Babesia</taxon>
    </lineage>
</organism>
<keyword evidence="8 14" id="KW-0808">Transferase</keyword>
<dbReference type="InterPro" id="IPR007645">
    <property type="entry name" value="RNA_pol_Rpb2_3"/>
</dbReference>
<evidence type="ECO:0000256" key="4">
    <source>
        <dbReference type="ARBA" id="ARBA00012418"/>
    </source>
</evidence>
<evidence type="ECO:0000256" key="9">
    <source>
        <dbReference type="ARBA" id="ARBA00022695"/>
    </source>
</evidence>
<dbReference type="EMBL" id="MH107388">
    <property type="protein sequence ID" value="AXX76220.1"/>
    <property type="molecule type" value="Genomic_DNA"/>
</dbReference>
<feature type="transmembrane region" description="Helical" evidence="15">
    <location>
        <begin position="216"/>
        <end position="233"/>
    </location>
</feature>
<dbReference type="Gene3D" id="3.90.1100.10">
    <property type="match status" value="1"/>
</dbReference>
<comment type="subcellular location">
    <subcellularLocation>
        <location evidence="2">Plastid</location>
        <location evidence="2">Apicoplast</location>
    </subcellularLocation>
</comment>
<evidence type="ECO:0000259" key="18">
    <source>
        <dbReference type="Pfam" id="PF04565"/>
    </source>
</evidence>
<dbReference type="InterPro" id="IPR015712">
    <property type="entry name" value="DNA-dir_RNA_pol_su2"/>
</dbReference>
<feature type="domain" description="DNA-directed RNA polymerase subunit 2 hybrid-binding" evidence="16">
    <location>
        <begin position="518"/>
        <end position="925"/>
    </location>
</feature>
<dbReference type="GO" id="GO:0003899">
    <property type="term" value="F:DNA-directed RNA polymerase activity"/>
    <property type="evidence" value="ECO:0007669"/>
    <property type="project" value="UniProtKB-EC"/>
</dbReference>
<name>A0A385GNL1_9APIC</name>
<dbReference type="Pfam" id="PF00562">
    <property type="entry name" value="RNA_pol_Rpb2_6"/>
    <property type="match status" value="1"/>
</dbReference>
<dbReference type="VEuPathDB" id="PiroplasmaDB:BdWA1_001347"/>
<comment type="catalytic activity">
    <reaction evidence="14">
        <text>RNA(n) + a ribonucleoside 5'-triphosphate = RNA(n+1) + diphosphate</text>
        <dbReference type="Rhea" id="RHEA:21248"/>
        <dbReference type="Rhea" id="RHEA-COMP:14527"/>
        <dbReference type="Rhea" id="RHEA-COMP:17342"/>
        <dbReference type="ChEBI" id="CHEBI:33019"/>
        <dbReference type="ChEBI" id="CHEBI:61557"/>
        <dbReference type="ChEBI" id="CHEBI:140395"/>
        <dbReference type="EC" id="2.7.7.6"/>
    </reaction>
</comment>
<keyword evidence="9 14" id="KW-0548">Nucleotidyltransferase</keyword>
<dbReference type="SUPFAM" id="SSF64484">
    <property type="entry name" value="beta and beta-prime subunits of DNA dependent RNA-polymerase"/>
    <property type="match status" value="1"/>
</dbReference>
<keyword evidence="11 14" id="KW-0804">Transcription</keyword>
<evidence type="ECO:0000256" key="8">
    <source>
        <dbReference type="ARBA" id="ARBA00022679"/>
    </source>
</evidence>
<evidence type="ECO:0000256" key="15">
    <source>
        <dbReference type="SAM" id="Phobius"/>
    </source>
</evidence>
<dbReference type="EC" id="2.7.7.6" evidence="4 14"/>
<evidence type="ECO:0000256" key="3">
    <source>
        <dbReference type="ARBA" id="ARBA00006835"/>
    </source>
</evidence>
<evidence type="ECO:0000256" key="6">
    <source>
        <dbReference type="ARBA" id="ARBA00022478"/>
    </source>
</evidence>
<evidence type="ECO:0000256" key="2">
    <source>
        <dbReference type="ARBA" id="ARBA00004467"/>
    </source>
</evidence>
<comment type="subunit">
    <text evidence="12">In plastids the minimal PEP RNA polymerase catalytic core is composed of four subunits: alpha, beta, beta', and beta''. When a (nuclear-encoded) sigma factor is associated with the core the holoenzyme is formed, which can initiate transcription.</text>
</comment>
<keyword evidence="15" id="KW-0472">Membrane</keyword>
<proteinExistence type="inferred from homology"/>
<comment type="similarity">
    <text evidence="3 13">Belongs to the RNA polymerase beta chain family.</text>
</comment>
<keyword evidence="10" id="KW-0933">Apicoplast</keyword>
<evidence type="ECO:0000256" key="11">
    <source>
        <dbReference type="ARBA" id="ARBA00023163"/>
    </source>
</evidence>
<evidence type="ECO:0000259" key="17">
    <source>
        <dbReference type="Pfam" id="PF04560"/>
    </source>
</evidence>
<protein>
    <recommendedName>
        <fullName evidence="5 14">DNA-directed RNA polymerase subunit beta</fullName>
        <ecNumber evidence="4 14">2.7.7.6</ecNumber>
    </recommendedName>
</protein>
<feature type="domain" description="RNA polymerase Rpb2" evidence="17">
    <location>
        <begin position="927"/>
        <end position="957"/>
    </location>
</feature>
<evidence type="ECO:0000256" key="14">
    <source>
        <dbReference type="RuleBase" id="RU363031"/>
    </source>
</evidence>
<dbReference type="GO" id="GO:0000428">
    <property type="term" value="C:DNA-directed RNA polymerase complex"/>
    <property type="evidence" value="ECO:0007669"/>
    <property type="project" value="UniProtKB-KW"/>
</dbReference>
<evidence type="ECO:0000256" key="13">
    <source>
        <dbReference type="RuleBase" id="RU000434"/>
    </source>
</evidence>
<dbReference type="PANTHER" id="PTHR20856">
    <property type="entry name" value="DNA-DIRECTED RNA POLYMERASE I SUBUNIT 2"/>
    <property type="match status" value="1"/>
</dbReference>
<dbReference type="Pfam" id="PF04565">
    <property type="entry name" value="RNA_pol_Rpb2_3"/>
    <property type="match status" value="1"/>
</dbReference>
<evidence type="ECO:0000256" key="1">
    <source>
        <dbReference type="ARBA" id="ARBA00004026"/>
    </source>
</evidence>
<dbReference type="InterPro" id="IPR007641">
    <property type="entry name" value="RNA_pol_Rpb2_7"/>
</dbReference>
<dbReference type="Gene3D" id="3.90.1800.10">
    <property type="entry name" value="RNA polymerase alpha subunit dimerisation domain"/>
    <property type="match status" value="1"/>
</dbReference>
<keyword evidence="6 14" id="KW-0240">DNA-directed RNA polymerase</keyword>
<keyword evidence="7" id="KW-0934">Plastid</keyword>
<keyword evidence="15" id="KW-0812">Transmembrane</keyword>
<evidence type="ECO:0000256" key="10">
    <source>
        <dbReference type="ARBA" id="ARBA00022887"/>
    </source>
</evidence>
<dbReference type="PROSITE" id="PS01166">
    <property type="entry name" value="RNA_POL_BETA"/>
    <property type="match status" value="1"/>
</dbReference>
<accession>A0A385GNL1</accession>
<evidence type="ECO:0000256" key="7">
    <source>
        <dbReference type="ARBA" id="ARBA00022640"/>
    </source>
</evidence>
<comment type="function">
    <text evidence="1 14">DNA-dependent RNA polymerase catalyzes the transcription of DNA into RNA using the four ribonucleoside triphosphates as substrates.</text>
</comment>
<dbReference type="GO" id="GO:0006351">
    <property type="term" value="P:DNA-templated transcription"/>
    <property type="evidence" value="ECO:0007669"/>
    <property type="project" value="InterPro"/>
</dbReference>
<dbReference type="GO" id="GO:0003677">
    <property type="term" value="F:DNA binding"/>
    <property type="evidence" value="ECO:0007669"/>
    <property type="project" value="InterPro"/>
</dbReference>
<evidence type="ECO:0000313" key="19">
    <source>
        <dbReference type="EMBL" id="AXX76220.1"/>
    </source>
</evidence>
<dbReference type="Gene3D" id="2.40.50.100">
    <property type="match status" value="1"/>
</dbReference>
<evidence type="ECO:0000256" key="5">
    <source>
        <dbReference type="ARBA" id="ARBA00021955"/>
    </source>
</evidence>
<sequence length="1005" mass="120449">MFNIKSSNTIYKNYLDCVFYNLFKYIKKLKFKYKKHNITNIKFYFNLLTLKSNYIFNKYNYYLNKNLTLYYSVVIPLKISFSNLKEFIFNFNILNIPKINQVGDLILNGYSRISILYLKSVIKYIDFKFNNLIIKKYIINLKYNYNICLYFYNNNIYINLNNKKLFLNLFNLKYNNLYFINNTYDIINIFYLFDIFKKKKCSRFKIFNNLLYFNNILYEIFYIEVYFIIYKFLNIKLIKKLPIDNNNLINKATYSIVDSLFYIVKRLVNIYRFINSFKYLLTKRSKLEKNKFINTSLFRENFLINPLIHYTNQLNILSYLHNKYKINIFGYSNSINIKFSVSKTLRNVQQDYLGLINILYTVDGESCGLLSTLTNTTLKNKLKLKTLTLQKQNFTNILYFDISSKNLSKLLFNNFINIKKSFIFKTNIIEVLENNEFKIIKINKHIYNNYFSTSNLLSITELIIPFLLHNDPCRSLMGSKMHSQALPLIYSNNSYIFTKYNEFNNLLFFKCIISLSDGIVIDVTNYKIIILDNKNRFIYYYLNFFNINDYNSYIKYKPIIWPGEKVSLGQPLAVPYDFYNLEFTLGFNNLVNYNFYYGHEHEDAIIINKNLLFLDILTSINFDIYESYLSIDKFTYIELTLRRLLKYRRYNRYPKNKLGIFMGNKYIFANSILLLKVIYKILKYKYKWRKLKPKVIRKFFKKKRKRRKKKKRKLILIQKYTKIKKGSEGRLVKFEISSYSVNKQIINTIKTYLYIKFFIARINKIKIGDKLCGRHGNKGVISKITESINLPYTSFDLCPSIITSPIGAFARMNLGQFLEGTCGNLGFNLNLRIKSPINLDNIYLYSHLYFKSLYNFFNKYNNLFFNFLSKIIFRDFKTGYKLKNFTYFILLYYFKLMHTSKSKFQYRTLGRYSNITQQPVKGKSKNGGQKFGEMEVWSLEAHGTSYNLREMTLLKTNYKIFKAYPKTTLCSNTFKILTLELKNILLNININKIYSLLPFSFYSVY</sequence>
<reference evidence="19" key="1">
    <citation type="journal article" date="2018" name="Int. J. Parasitol.">
        <title>Insights into the evolution and drug susceptibility of Babesia duncani from the sequence of its mitochondrial and apicoplast genomes.</title>
        <authorList>
            <person name="Virji A.Z."/>
            <person name="Thekkiniath J."/>
            <person name="Ma W."/>
            <person name="Lawres L."/>
            <person name="Knight J."/>
            <person name="Swei A."/>
            <person name="Roch K.L."/>
            <person name="Ben Mamoun C."/>
        </authorList>
    </citation>
    <scope>NUCLEOTIDE SEQUENCE</scope>
    <source>
        <strain evidence="19">WA-1</strain>
    </source>
</reference>
<dbReference type="Gene3D" id="2.40.270.10">
    <property type="entry name" value="DNA-directed RNA polymerase, subunit 2, domain 6"/>
    <property type="match status" value="1"/>
</dbReference>
<dbReference type="InterPro" id="IPR014724">
    <property type="entry name" value="RNA_pol_RPB2_OB-fold"/>
</dbReference>